<protein>
    <submittedName>
        <fullName evidence="3">Uncharacterized protein</fullName>
    </submittedName>
</protein>
<evidence type="ECO:0000313" key="3">
    <source>
        <dbReference type="EMBL" id="PSN60005.1"/>
    </source>
</evidence>
<dbReference type="AlphaFoldDB" id="A0A2T2N3H6"/>
<keyword evidence="2" id="KW-0456">Lyase</keyword>
<accession>A0A2T2N3H6</accession>
<dbReference type="GO" id="GO:0004609">
    <property type="term" value="F:phosphatidylserine decarboxylase activity"/>
    <property type="evidence" value="ECO:0007669"/>
    <property type="project" value="InterPro"/>
</dbReference>
<proteinExistence type="predicted"/>
<dbReference type="Pfam" id="PF02666">
    <property type="entry name" value="PS_Dcarbxylase"/>
    <property type="match status" value="1"/>
</dbReference>
<dbReference type="InterPro" id="IPR003817">
    <property type="entry name" value="PS_Dcarbxylase"/>
</dbReference>
<organism evidence="3 4">
    <name type="scientific">Corynespora cassiicola Philippines</name>
    <dbReference type="NCBI Taxonomy" id="1448308"/>
    <lineage>
        <taxon>Eukaryota</taxon>
        <taxon>Fungi</taxon>
        <taxon>Dikarya</taxon>
        <taxon>Ascomycota</taxon>
        <taxon>Pezizomycotina</taxon>
        <taxon>Dothideomycetes</taxon>
        <taxon>Pleosporomycetidae</taxon>
        <taxon>Pleosporales</taxon>
        <taxon>Corynesporascaceae</taxon>
        <taxon>Corynespora</taxon>
    </lineage>
</organism>
<keyword evidence="1" id="KW-0210">Decarboxylase</keyword>
<reference evidence="3 4" key="1">
    <citation type="journal article" date="2018" name="Front. Microbiol.">
        <title>Genome-Wide Analysis of Corynespora cassiicola Leaf Fall Disease Putative Effectors.</title>
        <authorList>
            <person name="Lopez D."/>
            <person name="Ribeiro S."/>
            <person name="Label P."/>
            <person name="Fumanal B."/>
            <person name="Venisse J.S."/>
            <person name="Kohler A."/>
            <person name="de Oliveira R.R."/>
            <person name="Labutti K."/>
            <person name="Lipzen A."/>
            <person name="Lail K."/>
            <person name="Bauer D."/>
            <person name="Ohm R.A."/>
            <person name="Barry K.W."/>
            <person name="Spatafora J."/>
            <person name="Grigoriev I.V."/>
            <person name="Martin F.M."/>
            <person name="Pujade-Renaud V."/>
        </authorList>
    </citation>
    <scope>NUCLEOTIDE SEQUENCE [LARGE SCALE GENOMIC DNA]</scope>
    <source>
        <strain evidence="3 4">Philippines</strain>
    </source>
</reference>
<dbReference type="STRING" id="1448308.A0A2T2N3H6"/>
<name>A0A2T2N3H6_CORCC</name>
<dbReference type="EMBL" id="KZ678151">
    <property type="protein sequence ID" value="PSN60005.1"/>
    <property type="molecule type" value="Genomic_DNA"/>
</dbReference>
<dbReference type="Proteomes" id="UP000240883">
    <property type="component" value="Unassembled WGS sequence"/>
</dbReference>
<sequence length="134" mass="14247">MDDFEGGNEFRSLSGDYYQVDPIALRSQVNTLTNSARDYLVIDSPDFGEVRFVSIGATDVGTVQGRVGVFQSSGSSTTSSTGESSFDEVRECSKHCIQASVSVSVGMGVGEATQPQTGNQDGQGAWYAEVVKED</sequence>
<evidence type="ECO:0000256" key="2">
    <source>
        <dbReference type="ARBA" id="ARBA00023239"/>
    </source>
</evidence>
<dbReference type="OrthoDB" id="5973539at2759"/>
<evidence type="ECO:0000313" key="4">
    <source>
        <dbReference type="Proteomes" id="UP000240883"/>
    </source>
</evidence>
<dbReference type="GO" id="GO:0008654">
    <property type="term" value="P:phospholipid biosynthetic process"/>
    <property type="evidence" value="ECO:0007669"/>
    <property type="project" value="InterPro"/>
</dbReference>
<evidence type="ECO:0000256" key="1">
    <source>
        <dbReference type="ARBA" id="ARBA00022793"/>
    </source>
</evidence>
<keyword evidence="4" id="KW-1185">Reference proteome</keyword>
<gene>
    <name evidence="3" type="ORF">BS50DRAFT_640438</name>
</gene>